<feature type="compositionally biased region" description="Basic and acidic residues" evidence="1">
    <location>
        <begin position="53"/>
        <end position="67"/>
    </location>
</feature>
<keyword evidence="2" id="KW-1133">Transmembrane helix</keyword>
<keyword evidence="2" id="KW-0812">Transmembrane</keyword>
<keyword evidence="2" id="KW-0472">Membrane</keyword>
<feature type="region of interest" description="Disordered" evidence="1">
    <location>
        <begin position="190"/>
        <end position="222"/>
    </location>
</feature>
<dbReference type="OrthoDB" id="433285at2759"/>
<name>A0A9P1FNN0_9DINO</name>
<feature type="region of interest" description="Disordered" evidence="1">
    <location>
        <begin position="37"/>
        <end position="70"/>
    </location>
</feature>
<feature type="transmembrane region" description="Helical" evidence="2">
    <location>
        <begin position="265"/>
        <end position="284"/>
    </location>
</feature>
<evidence type="ECO:0000256" key="1">
    <source>
        <dbReference type="SAM" id="MobiDB-lite"/>
    </source>
</evidence>
<feature type="transmembrane region" description="Helical" evidence="2">
    <location>
        <begin position="9"/>
        <end position="31"/>
    </location>
</feature>
<dbReference type="EMBL" id="CAMXCT030000726">
    <property type="protein sequence ID" value="CAL4769878.1"/>
    <property type="molecule type" value="Genomic_DNA"/>
</dbReference>
<accession>A0A9P1FNN0</accession>
<reference evidence="4" key="2">
    <citation type="submission" date="2024-04" db="EMBL/GenBank/DDBJ databases">
        <authorList>
            <person name="Chen Y."/>
            <person name="Shah S."/>
            <person name="Dougan E. K."/>
            <person name="Thang M."/>
            <person name="Chan C."/>
        </authorList>
    </citation>
    <scope>NUCLEOTIDE SEQUENCE [LARGE SCALE GENOMIC DNA]</scope>
</reference>
<keyword evidence="5" id="KW-1185">Reference proteome</keyword>
<reference evidence="3" key="1">
    <citation type="submission" date="2022-10" db="EMBL/GenBank/DDBJ databases">
        <authorList>
            <person name="Chen Y."/>
            <person name="Dougan E. K."/>
            <person name="Chan C."/>
            <person name="Rhodes N."/>
            <person name="Thang M."/>
        </authorList>
    </citation>
    <scope>NUCLEOTIDE SEQUENCE</scope>
</reference>
<dbReference type="Proteomes" id="UP001152797">
    <property type="component" value="Unassembled WGS sequence"/>
</dbReference>
<feature type="transmembrane region" description="Helical" evidence="2">
    <location>
        <begin position="113"/>
        <end position="132"/>
    </location>
</feature>
<dbReference type="EMBL" id="CAMXCT020000726">
    <property type="protein sequence ID" value="CAL1135941.1"/>
    <property type="molecule type" value="Genomic_DNA"/>
</dbReference>
<protein>
    <recommendedName>
        <fullName evidence="6">Transmembrane protein</fullName>
    </recommendedName>
</protein>
<evidence type="ECO:0008006" key="6">
    <source>
        <dbReference type="Google" id="ProtNLM"/>
    </source>
</evidence>
<evidence type="ECO:0000313" key="4">
    <source>
        <dbReference type="EMBL" id="CAL1135941.1"/>
    </source>
</evidence>
<feature type="compositionally biased region" description="Basic and acidic residues" evidence="1">
    <location>
        <begin position="205"/>
        <end position="219"/>
    </location>
</feature>
<comment type="caution">
    <text evidence="3">The sequence shown here is derived from an EMBL/GenBank/DDBJ whole genome shotgun (WGS) entry which is preliminary data.</text>
</comment>
<evidence type="ECO:0000313" key="5">
    <source>
        <dbReference type="Proteomes" id="UP001152797"/>
    </source>
</evidence>
<proteinExistence type="predicted"/>
<organism evidence="3">
    <name type="scientific">Cladocopium goreaui</name>
    <dbReference type="NCBI Taxonomy" id="2562237"/>
    <lineage>
        <taxon>Eukaryota</taxon>
        <taxon>Sar</taxon>
        <taxon>Alveolata</taxon>
        <taxon>Dinophyceae</taxon>
        <taxon>Suessiales</taxon>
        <taxon>Symbiodiniaceae</taxon>
        <taxon>Cladocopium</taxon>
    </lineage>
</organism>
<sequence length="306" mass="33511">MASGRSRGLFAYVLAIGACTLLASTLMQSFVSSPSTSRRTQALRALPQPGTETEEKTEKETDFKMPKPDMGLMNRQARVGQSVDQDRRGNMWSVEPQTRIRTDEEGELLPAGIYFPVVIALTIGSIIFFAQLTGNDPRFGGMLGDDARGINEMASGRSRGLFAYVLAIGACTLLASTLMQSFVSSPSTSRRTQALRALPQPGTETEEKTEKETDFKMPKPDMGLMNRQARVGQSVDQDRRGNMWSVEPQTRIRTDEEGELLPAGIYFPVVIALTIGSIIFFAQLTGNDPRFGGMLGDDARGINEWG</sequence>
<evidence type="ECO:0000256" key="2">
    <source>
        <dbReference type="SAM" id="Phobius"/>
    </source>
</evidence>
<feature type="transmembrane region" description="Helical" evidence="2">
    <location>
        <begin position="161"/>
        <end position="183"/>
    </location>
</feature>
<dbReference type="EMBL" id="CAMXCT010000726">
    <property type="protein sequence ID" value="CAI3982566.1"/>
    <property type="molecule type" value="Genomic_DNA"/>
</dbReference>
<evidence type="ECO:0000313" key="3">
    <source>
        <dbReference type="EMBL" id="CAI3982566.1"/>
    </source>
</evidence>
<dbReference type="AlphaFoldDB" id="A0A9P1FNN0"/>
<dbReference type="PROSITE" id="PS51257">
    <property type="entry name" value="PROKAR_LIPOPROTEIN"/>
    <property type="match status" value="1"/>
</dbReference>
<gene>
    <name evidence="3" type="ORF">C1SCF055_LOCUS10245</name>
</gene>